<sequence length="360" mass="38772">MAQRVESPPLVTPLLARCTMTDTPRPTIRDVARRAEVSIGTVSAVINNSGRPVAARTRERVLQAIADLGFEPSNAARSLKSRRISSIGFIVPDLGNAFFADVAEGIQLVLDQSDFLLVLCLTWSDTAREEHYAQVLRTQRLDGVIYLSGTGRPSPSLQALASRGAMVFVDECLPGIEAPFISAQNRQGAAAIARHVLACGHRKLLLLGGPPGLWTSEQRLAGYHDACREQGLDPAHLPLIEGDYTERSGEHAAQQILAQPRVQWPTAVLCANDLMAIGLIRACQQQGIAVPEVLSVTGFDDISAAARISPPLTTVRQPGHEMGAAAAHLLLHRLGYLAEPPVQEAFPATVMLRGSVREME</sequence>
<dbReference type="SUPFAM" id="SSF47413">
    <property type="entry name" value="lambda repressor-like DNA-binding domains"/>
    <property type="match status" value="1"/>
</dbReference>
<evidence type="ECO:0000256" key="1">
    <source>
        <dbReference type="ARBA" id="ARBA00023015"/>
    </source>
</evidence>
<dbReference type="Gene3D" id="3.40.50.2300">
    <property type="match status" value="2"/>
</dbReference>
<protein>
    <submittedName>
        <fullName evidence="5">LacI family DNA-binding transcriptional regulator</fullName>
    </submittedName>
</protein>
<evidence type="ECO:0000256" key="3">
    <source>
        <dbReference type="ARBA" id="ARBA00023163"/>
    </source>
</evidence>
<dbReference type="PANTHER" id="PTHR30146">
    <property type="entry name" value="LACI-RELATED TRANSCRIPTIONAL REPRESSOR"/>
    <property type="match status" value="1"/>
</dbReference>
<keyword evidence="6" id="KW-1185">Reference proteome</keyword>
<keyword evidence="3" id="KW-0804">Transcription</keyword>
<dbReference type="EMBL" id="JAERKB010000001">
    <property type="protein sequence ID" value="MBS0967355.1"/>
    <property type="molecule type" value="Genomic_DNA"/>
</dbReference>
<reference evidence="6" key="2">
    <citation type="submission" date="2023-07" db="EMBL/GenBank/DDBJ databases">
        <title>Genome-inferred correspondence between phylogeny and metabolic traits in the wild Drosophila gut microbiome.</title>
        <authorList>
            <person name="Bueno E."/>
            <person name="Blow F."/>
            <person name="Douglas A.E."/>
        </authorList>
    </citation>
    <scope>NUCLEOTIDE SEQUENCE [LARGE SCALE GENOMIC DNA]</scope>
    <source>
        <strain evidence="6">JGM97</strain>
    </source>
</reference>
<name>A0ABS5JBM8_9GAMM</name>
<dbReference type="Pfam" id="PF00356">
    <property type="entry name" value="LacI"/>
    <property type="match status" value="1"/>
</dbReference>
<dbReference type="RefSeq" id="WP_212588638.1">
    <property type="nucleotide sequence ID" value="NZ_JAERKB010000001.1"/>
</dbReference>
<dbReference type="Gene3D" id="1.10.260.40">
    <property type="entry name" value="lambda repressor-like DNA-binding domains"/>
    <property type="match status" value="1"/>
</dbReference>
<dbReference type="SUPFAM" id="SSF53822">
    <property type="entry name" value="Periplasmic binding protein-like I"/>
    <property type="match status" value="1"/>
</dbReference>
<evidence type="ECO:0000313" key="6">
    <source>
        <dbReference type="Proteomes" id="UP000680634"/>
    </source>
</evidence>
<dbReference type="PANTHER" id="PTHR30146:SF109">
    <property type="entry name" value="HTH-TYPE TRANSCRIPTIONAL REGULATOR GALS"/>
    <property type="match status" value="1"/>
</dbReference>
<dbReference type="SMART" id="SM00354">
    <property type="entry name" value="HTH_LACI"/>
    <property type="match status" value="1"/>
</dbReference>
<organism evidence="5 6">
    <name type="scientific">Nissabacter archeti</name>
    <dbReference type="NCBI Taxonomy" id="1917880"/>
    <lineage>
        <taxon>Bacteria</taxon>
        <taxon>Pseudomonadati</taxon>
        <taxon>Pseudomonadota</taxon>
        <taxon>Gammaproteobacteria</taxon>
        <taxon>Enterobacterales</taxon>
        <taxon>Yersiniaceae</taxon>
        <taxon>Nissabacter</taxon>
    </lineage>
</organism>
<dbReference type="InterPro" id="IPR000843">
    <property type="entry name" value="HTH_LacI"/>
</dbReference>
<proteinExistence type="predicted"/>
<dbReference type="InterPro" id="IPR028082">
    <property type="entry name" value="Peripla_BP_I"/>
</dbReference>
<dbReference type="Pfam" id="PF13377">
    <property type="entry name" value="Peripla_BP_3"/>
    <property type="match status" value="1"/>
</dbReference>
<keyword evidence="2 5" id="KW-0238">DNA-binding</keyword>
<dbReference type="GO" id="GO:0003677">
    <property type="term" value="F:DNA binding"/>
    <property type="evidence" value="ECO:0007669"/>
    <property type="project" value="UniProtKB-KW"/>
</dbReference>
<reference evidence="5 6" key="1">
    <citation type="submission" date="2020-12" db="EMBL/GenBank/DDBJ databases">
        <authorList>
            <person name="Mcmullen J.G."/>
        </authorList>
    </citation>
    <scope>NUCLEOTIDE SEQUENCE [LARGE SCALE GENOMIC DNA]</scope>
    <source>
        <strain evidence="5 6">JGM97</strain>
    </source>
</reference>
<dbReference type="PROSITE" id="PS00356">
    <property type="entry name" value="HTH_LACI_1"/>
    <property type="match status" value="1"/>
</dbReference>
<dbReference type="InterPro" id="IPR010982">
    <property type="entry name" value="Lambda_DNA-bd_dom_sf"/>
</dbReference>
<dbReference type="Proteomes" id="UP000680634">
    <property type="component" value="Unassembled WGS sequence"/>
</dbReference>
<feature type="domain" description="HTH lacI-type" evidence="4">
    <location>
        <begin position="26"/>
        <end position="81"/>
    </location>
</feature>
<keyword evidence="1" id="KW-0805">Transcription regulation</keyword>
<gene>
    <name evidence="5" type="ORF">JK232_00465</name>
</gene>
<dbReference type="InterPro" id="IPR046335">
    <property type="entry name" value="LacI/GalR-like_sensor"/>
</dbReference>
<evidence type="ECO:0000313" key="5">
    <source>
        <dbReference type="EMBL" id="MBS0967355.1"/>
    </source>
</evidence>
<dbReference type="PROSITE" id="PS50932">
    <property type="entry name" value="HTH_LACI_2"/>
    <property type="match status" value="1"/>
</dbReference>
<comment type="caution">
    <text evidence="5">The sequence shown here is derived from an EMBL/GenBank/DDBJ whole genome shotgun (WGS) entry which is preliminary data.</text>
</comment>
<evidence type="ECO:0000256" key="2">
    <source>
        <dbReference type="ARBA" id="ARBA00023125"/>
    </source>
</evidence>
<dbReference type="CDD" id="cd06267">
    <property type="entry name" value="PBP1_LacI_sugar_binding-like"/>
    <property type="match status" value="1"/>
</dbReference>
<evidence type="ECO:0000259" key="4">
    <source>
        <dbReference type="PROSITE" id="PS50932"/>
    </source>
</evidence>
<accession>A0ABS5JBM8</accession>
<dbReference type="CDD" id="cd01392">
    <property type="entry name" value="HTH_LacI"/>
    <property type="match status" value="1"/>
</dbReference>